<dbReference type="STRING" id="1094619.G4YNN5"/>
<evidence type="ECO:0000313" key="1">
    <source>
        <dbReference type="EMBL" id="EGZ30540.1"/>
    </source>
</evidence>
<dbReference type="GeneID" id="20653708"/>
<organism evidence="1 2">
    <name type="scientific">Phytophthora sojae (strain P6497)</name>
    <name type="common">Soybean stem and root rot agent</name>
    <name type="synonym">Phytophthora megasperma f. sp. glycines</name>
    <dbReference type="NCBI Taxonomy" id="1094619"/>
    <lineage>
        <taxon>Eukaryota</taxon>
        <taxon>Sar</taxon>
        <taxon>Stramenopiles</taxon>
        <taxon>Oomycota</taxon>
        <taxon>Peronosporomycetes</taxon>
        <taxon>Peronosporales</taxon>
        <taxon>Peronosporaceae</taxon>
        <taxon>Phytophthora</taxon>
    </lineage>
</organism>
<dbReference type="AlphaFoldDB" id="G4YNN5"/>
<feature type="non-terminal residue" evidence="1">
    <location>
        <position position="1"/>
    </location>
</feature>
<keyword evidence="2" id="KW-1185">Reference proteome</keyword>
<protein>
    <submittedName>
        <fullName evidence="1">Uncharacterized protein</fullName>
    </submittedName>
</protein>
<dbReference type="OMA" id="PVICHWI"/>
<sequence>CQDQKETMEHIFWECPCAQVCWQKLPVICHWIGVRWAQDNIPAFLMYCAKREAPNLSKETKQWLAQEHPDDVDAFTNEWKRIWRVLSSIWVTHLWIQRNPAVYQHEVVTIAGSVHEFWKPGLRQLRALAKRECRRADSKIQGTRLLLCLRKLARQPREPSPMVVSPVQPPDRYKAPALLTRRKVRFNILVHAFTT</sequence>
<dbReference type="Proteomes" id="UP000002640">
    <property type="component" value="Unassembled WGS sequence"/>
</dbReference>
<accession>G4YNN5</accession>
<evidence type="ECO:0000313" key="2">
    <source>
        <dbReference type="Proteomes" id="UP000002640"/>
    </source>
</evidence>
<dbReference type="EMBL" id="JH159151">
    <property type="protein sequence ID" value="EGZ30540.1"/>
    <property type="molecule type" value="Genomic_DNA"/>
</dbReference>
<dbReference type="InParanoid" id="G4YNN5"/>
<name>G4YNN5_PHYSP</name>
<proteinExistence type="predicted"/>
<reference evidence="1 2" key="1">
    <citation type="journal article" date="2006" name="Science">
        <title>Phytophthora genome sequences uncover evolutionary origins and mechanisms of pathogenesis.</title>
        <authorList>
            <person name="Tyler B.M."/>
            <person name="Tripathy S."/>
            <person name="Zhang X."/>
            <person name="Dehal P."/>
            <person name="Jiang R.H."/>
            <person name="Aerts A."/>
            <person name="Arredondo F.D."/>
            <person name="Baxter L."/>
            <person name="Bensasson D."/>
            <person name="Beynon J.L."/>
            <person name="Chapman J."/>
            <person name="Damasceno C.M."/>
            <person name="Dorrance A.E."/>
            <person name="Dou D."/>
            <person name="Dickerman A.W."/>
            <person name="Dubchak I.L."/>
            <person name="Garbelotto M."/>
            <person name="Gijzen M."/>
            <person name="Gordon S.G."/>
            <person name="Govers F."/>
            <person name="Grunwald N.J."/>
            <person name="Huang W."/>
            <person name="Ivors K.L."/>
            <person name="Jones R.W."/>
            <person name="Kamoun S."/>
            <person name="Krampis K."/>
            <person name="Lamour K.H."/>
            <person name="Lee M.K."/>
            <person name="McDonald W.H."/>
            <person name="Medina M."/>
            <person name="Meijer H.J."/>
            <person name="Nordberg E.K."/>
            <person name="Maclean D.J."/>
            <person name="Ospina-Giraldo M.D."/>
            <person name="Morris P.F."/>
            <person name="Phuntumart V."/>
            <person name="Putnam N.H."/>
            <person name="Rash S."/>
            <person name="Rose J.K."/>
            <person name="Sakihama Y."/>
            <person name="Salamov A.A."/>
            <person name="Savidor A."/>
            <person name="Scheuring C.F."/>
            <person name="Smith B.M."/>
            <person name="Sobral B.W."/>
            <person name="Terry A."/>
            <person name="Torto-Alalibo T.A."/>
            <person name="Win J."/>
            <person name="Xu Z."/>
            <person name="Zhang H."/>
            <person name="Grigoriev I.V."/>
            <person name="Rokhsar D.S."/>
            <person name="Boore J.L."/>
        </authorList>
    </citation>
    <scope>NUCLEOTIDE SEQUENCE [LARGE SCALE GENOMIC DNA]</scope>
    <source>
        <strain evidence="1 2">P6497</strain>
    </source>
</reference>
<gene>
    <name evidence="1" type="ORF">PHYSODRAFT_468597</name>
</gene>
<dbReference type="KEGG" id="psoj:PHYSODRAFT_468597"/>
<dbReference type="RefSeq" id="XP_009517815.1">
    <property type="nucleotide sequence ID" value="XM_009519520.1"/>
</dbReference>